<reference evidence="3" key="1">
    <citation type="submission" date="2009-07" db="EMBL/GenBank/DDBJ databases">
        <title>Complete sequence of Geobacter sp. M21.</title>
        <authorList>
            <consortium name="US DOE Joint Genome Institute"/>
            <person name="Lucas S."/>
            <person name="Copeland A."/>
            <person name="Lapidus A."/>
            <person name="Glavina del Rio T."/>
            <person name="Dalin E."/>
            <person name="Tice H."/>
            <person name="Bruce D."/>
            <person name="Goodwin L."/>
            <person name="Pitluck S."/>
            <person name="Saunders E."/>
            <person name="Brettin T."/>
            <person name="Detter J.C."/>
            <person name="Han C."/>
            <person name="Larimer F."/>
            <person name="Land M."/>
            <person name="Hauser L."/>
            <person name="Kyrpides N."/>
            <person name="Ovchinnikova G."/>
            <person name="Lovley D."/>
        </authorList>
    </citation>
    <scope>NUCLEOTIDE SEQUENCE [LARGE SCALE GENOMIC DNA]</scope>
    <source>
        <strain evidence="3">M21</strain>
    </source>
</reference>
<dbReference type="InterPro" id="IPR029462">
    <property type="entry name" value="Rnk_N"/>
</dbReference>
<dbReference type="Pfam" id="PF14760">
    <property type="entry name" value="Rnk_N"/>
    <property type="match status" value="1"/>
</dbReference>
<gene>
    <name evidence="3" type="ordered locus">GM21_2969</name>
</gene>
<accession>C6E2N8</accession>
<dbReference type="OrthoDB" id="192847at2"/>
<dbReference type="InterPro" id="IPR036953">
    <property type="entry name" value="GreA/GreB_C_sf"/>
</dbReference>
<dbReference type="EMBL" id="CP001661">
    <property type="protein sequence ID" value="ACT18998.1"/>
    <property type="molecule type" value="Genomic_DNA"/>
</dbReference>
<dbReference type="GO" id="GO:0003746">
    <property type="term" value="F:translation elongation factor activity"/>
    <property type="evidence" value="ECO:0007669"/>
    <property type="project" value="UniProtKB-KW"/>
</dbReference>
<keyword evidence="3" id="KW-0251">Elongation factor</keyword>
<dbReference type="InterPro" id="IPR023459">
    <property type="entry name" value="Tscrpt_elong_fac_GreA/B_fam"/>
</dbReference>
<dbReference type="eggNOG" id="COG0782">
    <property type="taxonomic scope" value="Bacteria"/>
</dbReference>
<dbReference type="SUPFAM" id="SSF54534">
    <property type="entry name" value="FKBP-like"/>
    <property type="match status" value="1"/>
</dbReference>
<dbReference type="Gene3D" id="1.10.286.20">
    <property type="match status" value="1"/>
</dbReference>
<keyword evidence="3" id="KW-0648">Protein biosynthesis</keyword>
<dbReference type="PANTHER" id="PTHR30437">
    <property type="entry name" value="TRANSCRIPTION ELONGATION FACTOR GREA"/>
    <property type="match status" value="1"/>
</dbReference>
<dbReference type="NCBIfam" id="NF004396">
    <property type="entry name" value="PRK05753.1"/>
    <property type="match status" value="1"/>
</dbReference>
<evidence type="ECO:0000259" key="1">
    <source>
        <dbReference type="Pfam" id="PF01272"/>
    </source>
</evidence>
<dbReference type="GO" id="GO:0032784">
    <property type="term" value="P:regulation of DNA-templated transcription elongation"/>
    <property type="evidence" value="ECO:0007669"/>
    <property type="project" value="InterPro"/>
</dbReference>
<dbReference type="PANTHER" id="PTHR30437:SF5">
    <property type="entry name" value="REGULATOR OF NUCLEOSIDE DIPHOSPHATE KINASE"/>
    <property type="match status" value="1"/>
</dbReference>
<dbReference type="GO" id="GO:0003677">
    <property type="term" value="F:DNA binding"/>
    <property type="evidence" value="ECO:0007669"/>
    <property type="project" value="InterPro"/>
</dbReference>
<name>C6E2N8_GEOSM</name>
<feature type="domain" description="Regulator of nucleoside diphosphate kinase N-terminal" evidence="2">
    <location>
        <begin position="9"/>
        <end position="52"/>
    </location>
</feature>
<dbReference type="InterPro" id="IPR001437">
    <property type="entry name" value="Tscrpt_elong_fac_GreA/B_C"/>
</dbReference>
<evidence type="ECO:0000259" key="2">
    <source>
        <dbReference type="Pfam" id="PF14760"/>
    </source>
</evidence>
<dbReference type="GO" id="GO:0070063">
    <property type="term" value="F:RNA polymerase binding"/>
    <property type="evidence" value="ECO:0007669"/>
    <property type="project" value="InterPro"/>
</dbReference>
<proteinExistence type="predicted"/>
<dbReference type="FunFam" id="3.10.50.30:FF:000002">
    <property type="entry name" value="Regulator of nucleoside diphosphate kinase"/>
    <property type="match status" value="1"/>
</dbReference>
<protein>
    <submittedName>
        <fullName evidence="3">GreA/GreB family elongation factor</fullName>
    </submittedName>
</protein>
<dbReference type="KEGG" id="gem:GM21_2969"/>
<evidence type="ECO:0000313" key="3">
    <source>
        <dbReference type="EMBL" id="ACT18998.1"/>
    </source>
</evidence>
<organism evidence="3">
    <name type="scientific">Geobacter sp. (strain M21)</name>
    <dbReference type="NCBI Taxonomy" id="443144"/>
    <lineage>
        <taxon>Bacteria</taxon>
        <taxon>Pseudomonadati</taxon>
        <taxon>Thermodesulfobacteriota</taxon>
        <taxon>Desulfuromonadia</taxon>
        <taxon>Geobacterales</taxon>
        <taxon>Geobacteraceae</taxon>
        <taxon>Geobacter</taxon>
    </lineage>
</organism>
<sequence length="143" mass="15845">MKNTKKAQRQVIVTEFDMERLEALIEKVRSTQTRDSKNLQELGEELVRAEVVDPAGIPPDVITMNSKVCLQDLDSKEELVYTLVFPNESDLASGKISILAPVGTAMIGFRTGDSITWPVPGGMKNLKVKKVLYQPEAAGDYHL</sequence>
<dbReference type="GO" id="GO:0006354">
    <property type="term" value="P:DNA-templated transcription elongation"/>
    <property type="evidence" value="ECO:0007669"/>
    <property type="project" value="TreeGrafter"/>
</dbReference>
<dbReference type="HOGENOM" id="CLU_120358_1_0_7"/>
<dbReference type="AlphaFoldDB" id="C6E2N8"/>
<dbReference type="Pfam" id="PF01272">
    <property type="entry name" value="GreA_GreB"/>
    <property type="match status" value="1"/>
</dbReference>
<feature type="domain" description="Transcription elongation factor GreA/GreB C-terminal" evidence="1">
    <location>
        <begin position="58"/>
        <end position="133"/>
    </location>
</feature>
<dbReference type="STRING" id="443144.GM21_2969"/>
<dbReference type="Gene3D" id="3.10.50.30">
    <property type="entry name" value="Transcription elongation factor, GreA/GreB, C-terminal domain"/>
    <property type="match status" value="1"/>
</dbReference>